<keyword evidence="3" id="KW-0378">Hydrolase</keyword>
<keyword evidence="1" id="KW-0472">Membrane</keyword>
<dbReference type="InterPro" id="IPR029058">
    <property type="entry name" value="AB_hydrolase_fold"/>
</dbReference>
<keyword evidence="1" id="KW-0812">Transmembrane</keyword>
<dbReference type="GO" id="GO:0016787">
    <property type="term" value="F:hydrolase activity"/>
    <property type="evidence" value="ECO:0007669"/>
    <property type="project" value="UniProtKB-KW"/>
</dbReference>
<dbReference type="PANTHER" id="PTHR46438">
    <property type="entry name" value="ALPHA/BETA-HYDROLASES SUPERFAMILY PROTEIN"/>
    <property type="match status" value="1"/>
</dbReference>
<dbReference type="Gene3D" id="3.40.50.1820">
    <property type="entry name" value="alpha/beta hydrolase"/>
    <property type="match status" value="1"/>
</dbReference>
<evidence type="ECO:0000313" key="3">
    <source>
        <dbReference type="EMBL" id="THF49985.1"/>
    </source>
</evidence>
<dbReference type="OrthoDB" id="9785847at2"/>
<proteinExistence type="predicted"/>
<evidence type="ECO:0000313" key="4">
    <source>
        <dbReference type="Proteomes" id="UP000307507"/>
    </source>
</evidence>
<feature type="transmembrane region" description="Helical" evidence="1">
    <location>
        <begin position="7"/>
        <end position="27"/>
    </location>
</feature>
<protein>
    <submittedName>
        <fullName evidence="3">Alpha/beta hydrolase</fullName>
    </submittedName>
</protein>
<evidence type="ECO:0000259" key="2">
    <source>
        <dbReference type="Pfam" id="PF00561"/>
    </source>
</evidence>
<name>A0A4S3ZVX9_9FLAO</name>
<gene>
    <name evidence="3" type="ORF">E6C50_11605</name>
</gene>
<feature type="domain" description="AB hydrolase-1" evidence="2">
    <location>
        <begin position="83"/>
        <end position="181"/>
    </location>
</feature>
<dbReference type="SUPFAM" id="SSF53474">
    <property type="entry name" value="alpha/beta-Hydrolases"/>
    <property type="match status" value="1"/>
</dbReference>
<dbReference type="InterPro" id="IPR000073">
    <property type="entry name" value="AB_hydrolase_1"/>
</dbReference>
<evidence type="ECO:0000256" key="1">
    <source>
        <dbReference type="SAM" id="Phobius"/>
    </source>
</evidence>
<dbReference type="RefSeq" id="WP_136403391.1">
    <property type="nucleotide sequence ID" value="NZ_SSNZ01000004.1"/>
</dbReference>
<accession>A0A4S3ZVX9</accession>
<dbReference type="EMBL" id="SSNZ01000004">
    <property type="protein sequence ID" value="THF49985.1"/>
    <property type="molecule type" value="Genomic_DNA"/>
</dbReference>
<comment type="caution">
    <text evidence="3">The sequence shown here is derived from an EMBL/GenBank/DDBJ whole genome shotgun (WGS) entry which is preliminary data.</text>
</comment>
<dbReference type="Pfam" id="PF00561">
    <property type="entry name" value="Abhydrolase_1"/>
    <property type="match status" value="1"/>
</dbReference>
<dbReference type="AlphaFoldDB" id="A0A4S3ZVX9"/>
<reference evidence="3 4" key="1">
    <citation type="submission" date="2019-04" db="EMBL/GenBank/DDBJ databases">
        <title>Flavobacterium sp. nov. isolated from construction timber.</title>
        <authorList>
            <person name="Lin S.-Y."/>
            <person name="Chang C.-T."/>
            <person name="Young C.-C."/>
        </authorList>
    </citation>
    <scope>NUCLEOTIDE SEQUENCE [LARGE SCALE GENOMIC DNA]</scope>
    <source>
        <strain evidence="3 4">CC-CTC003</strain>
    </source>
</reference>
<dbReference type="Proteomes" id="UP000307507">
    <property type="component" value="Unassembled WGS sequence"/>
</dbReference>
<dbReference type="PANTHER" id="PTHR46438:SF11">
    <property type="entry name" value="LIPASE-RELATED"/>
    <property type="match status" value="1"/>
</dbReference>
<sequence>MKLFDKISYFILTKSIGLYINLMGFLFPEKATKLAYRFFTEPRDGKLDATKIPKILSEAHPETVAFGQHQIQTYTWKGNDHRILLVHGWESNAARWERFIGWLKKSGSTIIALDGPAQGLSSGTEFNIPEYARFVDAIMQKFSPTSIIGHSMGGATCIYYQYTYQNPLLEKMVILGAPSEFMIVLNNYKKTLSLNKKVSRLLEKRIMERFNIDPNEFSGKRFVSGLNLKGLIAHDEDDTIVSYNEGKQIAEAWKTAEFISTKGLGHSLHDDQLYQRIYHFLFEAD</sequence>
<keyword evidence="4" id="KW-1185">Reference proteome</keyword>
<organism evidence="3 4">
    <name type="scientific">Flavobacterium supellecticarium</name>
    <dbReference type="NCBI Taxonomy" id="2565924"/>
    <lineage>
        <taxon>Bacteria</taxon>
        <taxon>Pseudomonadati</taxon>
        <taxon>Bacteroidota</taxon>
        <taxon>Flavobacteriia</taxon>
        <taxon>Flavobacteriales</taxon>
        <taxon>Flavobacteriaceae</taxon>
        <taxon>Flavobacterium</taxon>
    </lineage>
</organism>
<keyword evidence="1" id="KW-1133">Transmembrane helix</keyword>